<comment type="caution">
    <text evidence="1">The sequence shown here is derived from an EMBL/GenBank/DDBJ whole genome shotgun (WGS) entry which is preliminary data.</text>
</comment>
<dbReference type="Proteomes" id="UP000324222">
    <property type="component" value="Unassembled WGS sequence"/>
</dbReference>
<protein>
    <submittedName>
        <fullName evidence="1">Uncharacterized protein</fullName>
    </submittedName>
</protein>
<organism evidence="1 2">
    <name type="scientific">Portunus trituberculatus</name>
    <name type="common">Swimming crab</name>
    <name type="synonym">Neptunus trituberculatus</name>
    <dbReference type="NCBI Taxonomy" id="210409"/>
    <lineage>
        <taxon>Eukaryota</taxon>
        <taxon>Metazoa</taxon>
        <taxon>Ecdysozoa</taxon>
        <taxon>Arthropoda</taxon>
        <taxon>Crustacea</taxon>
        <taxon>Multicrustacea</taxon>
        <taxon>Malacostraca</taxon>
        <taxon>Eumalacostraca</taxon>
        <taxon>Eucarida</taxon>
        <taxon>Decapoda</taxon>
        <taxon>Pleocyemata</taxon>
        <taxon>Brachyura</taxon>
        <taxon>Eubrachyura</taxon>
        <taxon>Portunoidea</taxon>
        <taxon>Portunidae</taxon>
        <taxon>Portuninae</taxon>
        <taxon>Portunus</taxon>
    </lineage>
</organism>
<sequence>MDGAAPPWLLEIHPEPRFQRRGSCGVAARWQCGERTSTAETPPSYPDQAPDCPSNTLHHLPLVLKLSSHHRRAVLQQEEEETTNMSIQTQTCLSPAWKQVTLAQRRGNCIFFSQLASNPRLPTQ</sequence>
<accession>A0A5B7H5S3</accession>
<reference evidence="1 2" key="1">
    <citation type="submission" date="2019-05" db="EMBL/GenBank/DDBJ databases">
        <title>Another draft genome of Portunus trituberculatus and its Hox gene families provides insights of decapod evolution.</title>
        <authorList>
            <person name="Jeong J.-H."/>
            <person name="Song I."/>
            <person name="Kim S."/>
            <person name="Choi T."/>
            <person name="Kim D."/>
            <person name="Ryu S."/>
            <person name="Kim W."/>
        </authorList>
    </citation>
    <scope>NUCLEOTIDE SEQUENCE [LARGE SCALE GENOMIC DNA]</scope>
    <source>
        <tissue evidence="1">Muscle</tissue>
    </source>
</reference>
<gene>
    <name evidence="1" type="ORF">E2C01_060549</name>
</gene>
<keyword evidence="2" id="KW-1185">Reference proteome</keyword>
<name>A0A5B7H5S3_PORTR</name>
<evidence type="ECO:0000313" key="1">
    <source>
        <dbReference type="EMBL" id="MPC66402.1"/>
    </source>
</evidence>
<proteinExistence type="predicted"/>
<dbReference type="EMBL" id="VSRR010024701">
    <property type="protein sequence ID" value="MPC66402.1"/>
    <property type="molecule type" value="Genomic_DNA"/>
</dbReference>
<dbReference type="AlphaFoldDB" id="A0A5B7H5S3"/>
<evidence type="ECO:0000313" key="2">
    <source>
        <dbReference type="Proteomes" id="UP000324222"/>
    </source>
</evidence>